<dbReference type="AlphaFoldDB" id="G3T0H6"/>
<comment type="subcellular location">
    <subcellularLocation>
        <location evidence="11">Cell membrane</location>
        <topology evidence="11">Multi-pass membrane protein</topology>
    </subcellularLocation>
    <subcellularLocation>
        <location evidence="1">Membrane</location>
        <topology evidence="1">Multi-pass membrane protein</topology>
    </subcellularLocation>
</comment>
<dbReference type="eggNOG" id="ENOG502T9N1">
    <property type="taxonomic scope" value="Eukaryota"/>
</dbReference>
<feature type="transmembrane region" description="Helical" evidence="11">
    <location>
        <begin position="271"/>
        <end position="289"/>
    </location>
</feature>
<feature type="transmembrane region" description="Helical" evidence="11">
    <location>
        <begin position="141"/>
        <end position="164"/>
    </location>
</feature>
<keyword evidence="4 11" id="KW-1133">Transmembrane helix</keyword>
<feature type="transmembrane region" description="Helical" evidence="11">
    <location>
        <begin position="205"/>
        <end position="225"/>
    </location>
</feature>
<dbReference type="OMA" id="CTQFVNY"/>
<comment type="similarity">
    <text evidence="2 10">Belongs to the G-protein coupled receptor 1 family.</text>
</comment>
<evidence type="ECO:0000256" key="5">
    <source>
        <dbReference type="ARBA" id="ARBA00023040"/>
    </source>
</evidence>
<evidence type="ECO:0000256" key="10">
    <source>
        <dbReference type="RuleBase" id="RU000688"/>
    </source>
</evidence>
<dbReference type="KEGG" id="lav:100671438"/>
<dbReference type="PROSITE" id="PS00237">
    <property type="entry name" value="G_PROTEIN_RECEP_F1_1"/>
    <property type="match status" value="1"/>
</dbReference>
<dbReference type="InterPro" id="IPR017452">
    <property type="entry name" value="GPCR_Rhodpsn_7TM"/>
</dbReference>
<dbReference type="Proteomes" id="UP000007646">
    <property type="component" value="Unassembled WGS sequence"/>
</dbReference>
<reference evidence="13 14" key="1">
    <citation type="submission" date="2009-06" db="EMBL/GenBank/DDBJ databases">
        <title>The Genome Sequence of Loxodonta africana (African elephant).</title>
        <authorList>
            <person name="Di Palma F."/>
            <person name="Heiman D."/>
            <person name="Young S."/>
            <person name="Johnson J."/>
            <person name="Lander E.S."/>
            <person name="Lindblad-Toh K."/>
        </authorList>
    </citation>
    <scope>NUCLEOTIDE SEQUENCE [LARGE SCALE GENOMIC DNA]</scope>
    <source>
        <strain evidence="13 14">Isolate ISIS603380</strain>
    </source>
</reference>
<organism evidence="13 14">
    <name type="scientific">Loxodonta africana</name>
    <name type="common">African elephant</name>
    <dbReference type="NCBI Taxonomy" id="9785"/>
    <lineage>
        <taxon>Eukaryota</taxon>
        <taxon>Metazoa</taxon>
        <taxon>Chordata</taxon>
        <taxon>Craniata</taxon>
        <taxon>Vertebrata</taxon>
        <taxon>Euteleostomi</taxon>
        <taxon>Mammalia</taxon>
        <taxon>Eutheria</taxon>
        <taxon>Afrotheria</taxon>
        <taxon>Proboscidea</taxon>
        <taxon>Elephantidae</taxon>
        <taxon>Loxodonta</taxon>
    </lineage>
</organism>
<dbReference type="GeneID" id="100671438"/>
<dbReference type="GO" id="GO:0004930">
    <property type="term" value="F:G protein-coupled receptor activity"/>
    <property type="evidence" value="ECO:0007669"/>
    <property type="project" value="UniProtKB-KW"/>
</dbReference>
<dbReference type="InterPro" id="IPR000725">
    <property type="entry name" value="Olfact_rcpt"/>
</dbReference>
<feature type="domain" description="G-protein coupled receptors family 1 profile" evidence="12">
    <location>
        <begin position="41"/>
        <end position="287"/>
    </location>
</feature>
<keyword evidence="7" id="KW-1015">Disulfide bond</keyword>
<dbReference type="Ensembl" id="ENSLAFT00000007698.3">
    <property type="protein sequence ID" value="ENSLAFP00000006470.3"/>
    <property type="gene ID" value="ENSLAFG00000007700.3"/>
</dbReference>
<dbReference type="GO" id="GO:0005886">
    <property type="term" value="C:plasma membrane"/>
    <property type="evidence" value="ECO:0007669"/>
    <property type="project" value="UniProtKB-SubCell"/>
</dbReference>
<dbReference type="STRING" id="9785.ENSLAFP00000006470"/>
<evidence type="ECO:0000256" key="1">
    <source>
        <dbReference type="ARBA" id="ARBA00004141"/>
    </source>
</evidence>
<reference evidence="13" key="2">
    <citation type="submission" date="2025-08" db="UniProtKB">
        <authorList>
            <consortium name="Ensembl"/>
        </authorList>
    </citation>
    <scope>IDENTIFICATION</scope>
    <source>
        <strain evidence="13">Isolate ISIS603380</strain>
    </source>
</reference>
<keyword evidence="9 10" id="KW-0807">Transducer</keyword>
<name>G3T0H6_LOXAF</name>
<evidence type="ECO:0000256" key="3">
    <source>
        <dbReference type="ARBA" id="ARBA00022692"/>
    </source>
</evidence>
<sequence length="312" mass="35320">MNGGNCSIVSEFVFLGFSNSWEIELLLFLFSTVFYVASLMGNLLILLTVTSDPHLQSPMYFLLANLSIVDLTFCSTTAPKMIYDLFRERKTISFGGCVVQIFFIHAVGGVEIVLLVAMAFDRYVAICKPLHYLTIMSPRKCIWFLFASWIIGLIHSVAQLAFIVDLPFCGPNELDSFFCDLPRFIKLACIETFMLGFMVSANSRLISVVSFLILIISYILILVTVQKKTSGGISKALSTLSAHVTVMVLFFGPLIFFYIWPFPTSQLNKFLSIFDAILTPFLNPVIYTFRNKEMKTAMRRLCMRFVNYSKIS</sequence>
<dbReference type="Pfam" id="PF13853">
    <property type="entry name" value="7tm_4"/>
    <property type="match status" value="1"/>
</dbReference>
<dbReference type="SUPFAM" id="SSF81321">
    <property type="entry name" value="Family A G protein-coupled receptor-like"/>
    <property type="match status" value="1"/>
</dbReference>
<feature type="transmembrane region" description="Helical" evidence="11">
    <location>
        <begin position="25"/>
        <end position="47"/>
    </location>
</feature>
<evidence type="ECO:0000256" key="2">
    <source>
        <dbReference type="ARBA" id="ARBA00010663"/>
    </source>
</evidence>
<dbReference type="FunFam" id="1.20.1070.10:FF:000012">
    <property type="entry name" value="Olfactory receptor"/>
    <property type="match status" value="1"/>
</dbReference>
<keyword evidence="14" id="KW-1185">Reference proteome</keyword>
<feature type="transmembrane region" description="Helical" evidence="11">
    <location>
        <begin position="98"/>
        <end position="120"/>
    </location>
</feature>
<keyword evidence="11" id="KW-0716">Sensory transduction</keyword>
<evidence type="ECO:0000256" key="4">
    <source>
        <dbReference type="ARBA" id="ARBA00022989"/>
    </source>
</evidence>
<keyword evidence="5 10" id="KW-0297">G-protein coupled receptor</keyword>
<dbReference type="OrthoDB" id="5969463at2759"/>
<evidence type="ECO:0000256" key="7">
    <source>
        <dbReference type="ARBA" id="ARBA00023157"/>
    </source>
</evidence>
<dbReference type="GeneTree" id="ENSGT00940000163199"/>
<proteinExistence type="inferred from homology"/>
<dbReference type="Gene3D" id="1.20.1070.10">
    <property type="entry name" value="Rhodopsin 7-helix transmembrane proteins"/>
    <property type="match status" value="1"/>
</dbReference>
<feature type="transmembrane region" description="Helical" evidence="11">
    <location>
        <begin position="59"/>
        <end position="78"/>
    </location>
</feature>
<dbReference type="HOGENOM" id="CLU_012526_8_2_1"/>
<evidence type="ECO:0000313" key="13">
    <source>
        <dbReference type="Ensembl" id="ENSLAFP00000006470.3"/>
    </source>
</evidence>
<keyword evidence="8 10" id="KW-0675">Receptor</keyword>
<evidence type="ECO:0000259" key="12">
    <source>
        <dbReference type="PROSITE" id="PS50262"/>
    </source>
</evidence>
<accession>G3T0H6</accession>
<keyword evidence="11" id="KW-0552">Olfaction</keyword>
<keyword evidence="3 10" id="KW-0812">Transmembrane</keyword>
<keyword evidence="11" id="KW-1003">Cell membrane</keyword>
<dbReference type="InterPro" id="IPR000276">
    <property type="entry name" value="GPCR_Rhodpsn"/>
</dbReference>
<evidence type="ECO:0000313" key="14">
    <source>
        <dbReference type="Proteomes" id="UP000007646"/>
    </source>
</evidence>
<dbReference type="InParanoid" id="G3T0H6"/>
<evidence type="ECO:0000256" key="6">
    <source>
        <dbReference type="ARBA" id="ARBA00023136"/>
    </source>
</evidence>
<evidence type="ECO:0000256" key="8">
    <source>
        <dbReference type="ARBA" id="ARBA00023170"/>
    </source>
</evidence>
<dbReference type="GO" id="GO:0004984">
    <property type="term" value="F:olfactory receptor activity"/>
    <property type="evidence" value="ECO:0007669"/>
    <property type="project" value="InterPro"/>
</dbReference>
<evidence type="ECO:0000256" key="9">
    <source>
        <dbReference type="ARBA" id="ARBA00023224"/>
    </source>
</evidence>
<dbReference type="PROSITE" id="PS50262">
    <property type="entry name" value="G_PROTEIN_RECEP_F1_2"/>
    <property type="match status" value="1"/>
</dbReference>
<evidence type="ECO:0000256" key="11">
    <source>
        <dbReference type="RuleBase" id="RU363047"/>
    </source>
</evidence>
<feature type="transmembrane region" description="Helical" evidence="11">
    <location>
        <begin position="237"/>
        <end position="259"/>
    </location>
</feature>
<keyword evidence="6 11" id="KW-0472">Membrane</keyword>
<dbReference type="PRINTS" id="PR00245">
    <property type="entry name" value="OLFACTORYR"/>
</dbReference>
<dbReference type="PANTHER" id="PTHR48002">
    <property type="entry name" value="OLFACTORY RECEPTOR"/>
    <property type="match status" value="1"/>
</dbReference>
<protein>
    <recommendedName>
        <fullName evidence="11">Olfactory receptor</fullName>
    </recommendedName>
</protein>
<reference evidence="13" key="3">
    <citation type="submission" date="2025-09" db="UniProtKB">
        <authorList>
            <consortium name="Ensembl"/>
        </authorList>
    </citation>
    <scope>IDENTIFICATION</scope>
    <source>
        <strain evidence="13">Isolate ISIS603380</strain>
    </source>
</reference>
<dbReference type="CDD" id="cd15226">
    <property type="entry name" value="7tmA_OR4-like"/>
    <property type="match status" value="1"/>
</dbReference>
<dbReference type="PRINTS" id="PR00237">
    <property type="entry name" value="GPCRRHODOPSN"/>
</dbReference>
<dbReference type="InterPro" id="IPR050427">
    <property type="entry name" value="Olfactory_Receptors"/>
</dbReference>